<evidence type="ECO:0000256" key="12">
    <source>
        <dbReference type="ARBA" id="ARBA00022989"/>
    </source>
</evidence>
<dbReference type="InterPro" id="IPR036641">
    <property type="entry name" value="HPT_dom_sf"/>
</dbReference>
<dbReference type="PROSITE" id="PS50109">
    <property type="entry name" value="HIS_KIN"/>
    <property type="match status" value="1"/>
</dbReference>
<evidence type="ECO:0000259" key="21">
    <source>
        <dbReference type="PROSITE" id="PS50112"/>
    </source>
</evidence>
<keyword evidence="4" id="KW-1003">Cell membrane</keyword>
<organism evidence="23 24">
    <name type="scientific">Roseospira navarrensis</name>
    <dbReference type="NCBI Taxonomy" id="140058"/>
    <lineage>
        <taxon>Bacteria</taxon>
        <taxon>Pseudomonadati</taxon>
        <taxon>Pseudomonadota</taxon>
        <taxon>Alphaproteobacteria</taxon>
        <taxon>Rhodospirillales</taxon>
        <taxon>Rhodospirillaceae</taxon>
        <taxon>Roseospira</taxon>
    </lineage>
</organism>
<dbReference type="GO" id="GO:0005524">
    <property type="term" value="F:ATP binding"/>
    <property type="evidence" value="ECO:0007669"/>
    <property type="project" value="UniProtKB-KW"/>
</dbReference>
<feature type="domain" description="HPt" evidence="22">
    <location>
        <begin position="912"/>
        <end position="1014"/>
    </location>
</feature>
<dbReference type="CDD" id="cd12915">
    <property type="entry name" value="PDC2_DGC_like"/>
    <property type="match status" value="1"/>
</dbReference>
<dbReference type="CDD" id="cd16922">
    <property type="entry name" value="HATPase_EvgS-ArcB-TorS-like"/>
    <property type="match status" value="1"/>
</dbReference>
<dbReference type="SMART" id="SM00388">
    <property type="entry name" value="HisKA"/>
    <property type="match status" value="1"/>
</dbReference>
<evidence type="ECO:0000259" key="19">
    <source>
        <dbReference type="PROSITE" id="PS50109"/>
    </source>
</evidence>
<dbReference type="NCBIfam" id="TIGR00229">
    <property type="entry name" value="sensory_box"/>
    <property type="match status" value="1"/>
</dbReference>
<feature type="transmembrane region" description="Helical" evidence="18">
    <location>
        <begin position="294"/>
        <end position="316"/>
    </location>
</feature>
<protein>
    <recommendedName>
        <fullName evidence="3">histidine kinase</fullName>
        <ecNumber evidence="3">2.7.13.3</ecNumber>
    </recommendedName>
</protein>
<evidence type="ECO:0000259" key="22">
    <source>
        <dbReference type="PROSITE" id="PS50894"/>
    </source>
</evidence>
<dbReference type="RefSeq" id="WP_153344832.1">
    <property type="nucleotide sequence ID" value="NZ_WIVE01000041.1"/>
</dbReference>
<dbReference type="PROSITE" id="PS50110">
    <property type="entry name" value="RESPONSE_REGULATORY"/>
    <property type="match status" value="1"/>
</dbReference>
<dbReference type="InterPro" id="IPR035965">
    <property type="entry name" value="PAS-like_dom_sf"/>
</dbReference>
<evidence type="ECO:0000256" key="6">
    <source>
        <dbReference type="ARBA" id="ARBA00022553"/>
    </source>
</evidence>
<feature type="region of interest" description="Disordered" evidence="17">
    <location>
        <begin position="862"/>
        <end position="897"/>
    </location>
</feature>
<dbReference type="SMART" id="SM00387">
    <property type="entry name" value="HATPase_c"/>
    <property type="match status" value="1"/>
</dbReference>
<evidence type="ECO:0000256" key="7">
    <source>
        <dbReference type="ARBA" id="ARBA00022679"/>
    </source>
</evidence>
<dbReference type="EMBL" id="WIVE01000041">
    <property type="protein sequence ID" value="MQX37396.1"/>
    <property type="molecule type" value="Genomic_DNA"/>
</dbReference>
<dbReference type="Gene3D" id="3.30.450.20">
    <property type="entry name" value="PAS domain"/>
    <property type="match status" value="3"/>
</dbReference>
<comment type="catalytic activity">
    <reaction evidence="1">
        <text>ATP + protein L-histidine = ADP + protein N-phospho-L-histidine.</text>
        <dbReference type="EC" id="2.7.13.3"/>
    </reaction>
</comment>
<dbReference type="PANTHER" id="PTHR43047">
    <property type="entry name" value="TWO-COMPONENT HISTIDINE PROTEIN KINASE"/>
    <property type="match status" value="1"/>
</dbReference>
<proteinExistence type="predicted"/>
<dbReference type="Proteomes" id="UP000434582">
    <property type="component" value="Unassembled WGS sequence"/>
</dbReference>
<dbReference type="Pfam" id="PF00072">
    <property type="entry name" value="Response_reg"/>
    <property type="match status" value="1"/>
</dbReference>
<dbReference type="InterPro" id="IPR000014">
    <property type="entry name" value="PAS"/>
</dbReference>
<dbReference type="SUPFAM" id="SSF55785">
    <property type="entry name" value="PYP-like sensor domain (PAS domain)"/>
    <property type="match status" value="1"/>
</dbReference>
<dbReference type="InterPro" id="IPR036097">
    <property type="entry name" value="HisK_dim/P_sf"/>
</dbReference>
<evidence type="ECO:0000256" key="3">
    <source>
        <dbReference type="ARBA" id="ARBA00012438"/>
    </source>
</evidence>
<dbReference type="CDD" id="cd17546">
    <property type="entry name" value="REC_hyHK_CKI1_RcsC-like"/>
    <property type="match status" value="1"/>
</dbReference>
<feature type="modified residue" description="4-aspartylphosphate" evidence="16">
    <location>
        <position position="787"/>
    </location>
</feature>
<dbReference type="InterPro" id="IPR003661">
    <property type="entry name" value="HisK_dim/P_dom"/>
</dbReference>
<dbReference type="InterPro" id="IPR004358">
    <property type="entry name" value="Sig_transdc_His_kin-like_C"/>
</dbReference>
<evidence type="ECO:0000256" key="9">
    <source>
        <dbReference type="ARBA" id="ARBA00022741"/>
    </source>
</evidence>
<feature type="modified residue" description="Phosphohistidine" evidence="15">
    <location>
        <position position="953"/>
    </location>
</feature>
<keyword evidence="9" id="KW-0547">Nucleotide-binding</keyword>
<keyword evidence="5" id="KW-0997">Cell inner membrane</keyword>
<dbReference type="InterPro" id="IPR001789">
    <property type="entry name" value="Sig_transdc_resp-reg_receiver"/>
</dbReference>
<evidence type="ECO:0000256" key="13">
    <source>
        <dbReference type="ARBA" id="ARBA00023012"/>
    </source>
</evidence>
<dbReference type="InterPro" id="IPR036890">
    <property type="entry name" value="HATPase_C_sf"/>
</dbReference>
<dbReference type="Pfam" id="PF02518">
    <property type="entry name" value="HATPase_c"/>
    <property type="match status" value="1"/>
</dbReference>
<keyword evidence="14 18" id="KW-0472">Membrane</keyword>
<dbReference type="SMART" id="SM00448">
    <property type="entry name" value="REC"/>
    <property type="match status" value="1"/>
</dbReference>
<dbReference type="InterPro" id="IPR054327">
    <property type="entry name" value="His-kinase-like_sensor"/>
</dbReference>
<dbReference type="AlphaFoldDB" id="A0A7X1ZGW9"/>
<name>A0A7X1ZGW9_9PROT</name>
<sequence>MSLDPQFDDPRAAVPGRVRRSRPVVLISGAVMMALIVGVVGYWTWNSYVQAMARAADVTQAFSIAYTAFTDRTLDTLDAMLTEVAAFHSGPATGADATSDHRLRERISHHDLVRDVLVTAADGTATLWTGAGPPPDLDRETGYRAHRDSGARHAWVSPVRPADAPAEGFVFTVIRTLRAEDGAVRGSIAAVIDQGAFAATYQTILQSVDASVTLLHADGTVMVRLPDPGNAIGRVIASATGRMPSGPRPDTLVADDTVDGMMRIISVHRVGTYPLMAAATVSRHAALAPWRRDVAWGVGIILVSAMAVIALTYALIRMEARQTDVRRALRRQNTLLTALQDTASDGILVASPDGRILTWNRRFADLWGLSDEVLALGRSALLREAVRDRLVDPEGFETRILHLYRHLDEDEREGVEVPLRDGRVLERYSRALRREDGTPWGRAWFYRDITQRRADERALRQAKQEAEEANMAKSRFLAVMSHEIRTPMTGVLGMADLLRASGLGPRQTIYAETLRRSADTLLSLLNDILDFSKIEAGQLDLDLADFDPRRIVEDVIQLFSGNASEKGLRLDAELTPAAPPLVRGDPYRLRQVLFNLASNAIKFTETGSVTLVMEPDRPGPDGGLILAFAVRDTGIGLSETQRRILFQPFIQADNTTTRRFGGTGLGLAICKRLVTLMGGDITVESAPGAGSTFRFWVPVAAGQGRGGVAPLAPAGADLAALTGPDSHLVRAAPGSRLLLAEDTVANRLLIATVLERMGFVVDEVADGRAALEAVAARPDAYALVIMDMQMPVMDGTEATRAIRALPGDPPPVIGLTADAVRENRARYMAAGLVDLLTKPVDWERLAGMVRACARGVTWLDPAPTAGRETPEGDAITGANDPAPAAGPRPDPAPAHRPLLDSETLEALVARLGPARLRPIVHAMLTSVSEQVGALARAAEAGDADPEAVGRIGHALKGLAGQFGAGPLADAGAALDADRPVGGDPSARLPTIQALADETQAAVVRWMRAALDRAS</sequence>
<dbReference type="FunFam" id="3.30.565.10:FF:000010">
    <property type="entry name" value="Sensor histidine kinase RcsC"/>
    <property type="match status" value="1"/>
</dbReference>
<keyword evidence="8 18" id="KW-0812">Transmembrane</keyword>
<feature type="domain" description="Histidine kinase" evidence="19">
    <location>
        <begin position="479"/>
        <end position="701"/>
    </location>
</feature>
<dbReference type="PROSITE" id="PS50894">
    <property type="entry name" value="HPT"/>
    <property type="match status" value="1"/>
</dbReference>
<evidence type="ECO:0000256" key="1">
    <source>
        <dbReference type="ARBA" id="ARBA00000085"/>
    </source>
</evidence>
<gene>
    <name evidence="23" type="ORF">GHC57_12790</name>
</gene>
<keyword evidence="6 16" id="KW-0597">Phosphoprotein</keyword>
<dbReference type="InterPro" id="IPR005467">
    <property type="entry name" value="His_kinase_dom"/>
</dbReference>
<evidence type="ECO:0000259" key="20">
    <source>
        <dbReference type="PROSITE" id="PS50110"/>
    </source>
</evidence>
<evidence type="ECO:0000313" key="23">
    <source>
        <dbReference type="EMBL" id="MQX37396.1"/>
    </source>
</evidence>
<evidence type="ECO:0000256" key="4">
    <source>
        <dbReference type="ARBA" id="ARBA00022475"/>
    </source>
</evidence>
<dbReference type="SUPFAM" id="SSF52172">
    <property type="entry name" value="CheY-like"/>
    <property type="match status" value="1"/>
</dbReference>
<dbReference type="SUPFAM" id="SSF55874">
    <property type="entry name" value="ATPase domain of HSP90 chaperone/DNA topoisomerase II/histidine kinase"/>
    <property type="match status" value="1"/>
</dbReference>
<dbReference type="GO" id="GO:0000155">
    <property type="term" value="F:phosphorelay sensor kinase activity"/>
    <property type="evidence" value="ECO:0007669"/>
    <property type="project" value="InterPro"/>
</dbReference>
<evidence type="ECO:0000313" key="24">
    <source>
        <dbReference type="Proteomes" id="UP000434582"/>
    </source>
</evidence>
<dbReference type="Pfam" id="PF01627">
    <property type="entry name" value="Hpt"/>
    <property type="match status" value="1"/>
</dbReference>
<dbReference type="FunFam" id="1.10.287.130:FF:000004">
    <property type="entry name" value="Ethylene receptor 1"/>
    <property type="match status" value="1"/>
</dbReference>
<dbReference type="InterPro" id="IPR003594">
    <property type="entry name" value="HATPase_dom"/>
</dbReference>
<evidence type="ECO:0000256" key="14">
    <source>
        <dbReference type="ARBA" id="ARBA00023136"/>
    </source>
</evidence>
<keyword evidence="7" id="KW-0808">Transferase</keyword>
<comment type="subcellular location">
    <subcellularLocation>
        <location evidence="2">Cell inner membrane</location>
        <topology evidence="2">Multi-pass membrane protein</topology>
    </subcellularLocation>
</comment>
<dbReference type="InterPro" id="IPR008207">
    <property type="entry name" value="Sig_transdc_His_kin_Hpt_dom"/>
</dbReference>
<keyword evidence="13" id="KW-0902">Two-component regulatory system</keyword>
<evidence type="ECO:0000256" key="17">
    <source>
        <dbReference type="SAM" id="MobiDB-lite"/>
    </source>
</evidence>
<dbReference type="Pfam" id="PF00512">
    <property type="entry name" value="HisKA"/>
    <property type="match status" value="1"/>
</dbReference>
<dbReference type="GO" id="GO:0005886">
    <property type="term" value="C:plasma membrane"/>
    <property type="evidence" value="ECO:0007669"/>
    <property type="project" value="UniProtKB-SubCell"/>
</dbReference>
<dbReference type="Pfam" id="PF12860">
    <property type="entry name" value="PAS_7"/>
    <property type="match status" value="1"/>
</dbReference>
<evidence type="ECO:0000256" key="18">
    <source>
        <dbReference type="SAM" id="Phobius"/>
    </source>
</evidence>
<evidence type="ECO:0000256" key="16">
    <source>
        <dbReference type="PROSITE-ProRule" id="PRU00169"/>
    </source>
</evidence>
<dbReference type="Gene3D" id="3.40.50.2300">
    <property type="match status" value="1"/>
</dbReference>
<evidence type="ECO:0000256" key="15">
    <source>
        <dbReference type="PROSITE-ProRule" id="PRU00110"/>
    </source>
</evidence>
<dbReference type="PRINTS" id="PR00344">
    <property type="entry name" value="BCTRLSENSOR"/>
</dbReference>
<evidence type="ECO:0000256" key="11">
    <source>
        <dbReference type="ARBA" id="ARBA00022840"/>
    </source>
</evidence>
<feature type="compositionally biased region" description="Pro residues" evidence="17">
    <location>
        <begin position="884"/>
        <end position="894"/>
    </location>
</feature>
<dbReference type="EC" id="2.7.13.3" evidence="3"/>
<comment type="caution">
    <text evidence="23">The sequence shown here is derived from an EMBL/GenBank/DDBJ whole genome shotgun (WGS) entry which is preliminary data.</text>
</comment>
<dbReference type="SUPFAM" id="SSF47384">
    <property type="entry name" value="Homodimeric domain of signal transducing histidine kinase"/>
    <property type="match status" value="1"/>
</dbReference>
<dbReference type="OrthoDB" id="9801651at2"/>
<dbReference type="CDD" id="cd00130">
    <property type="entry name" value="PAS"/>
    <property type="match status" value="1"/>
</dbReference>
<feature type="domain" description="PAS" evidence="21">
    <location>
        <begin position="331"/>
        <end position="372"/>
    </location>
</feature>
<evidence type="ECO:0000256" key="2">
    <source>
        <dbReference type="ARBA" id="ARBA00004429"/>
    </source>
</evidence>
<keyword evidence="12 18" id="KW-1133">Transmembrane helix</keyword>
<evidence type="ECO:0000256" key="5">
    <source>
        <dbReference type="ARBA" id="ARBA00022519"/>
    </source>
</evidence>
<dbReference type="PROSITE" id="PS50112">
    <property type="entry name" value="PAS"/>
    <property type="match status" value="1"/>
</dbReference>
<keyword evidence="10" id="KW-0418">Kinase</keyword>
<dbReference type="Gene3D" id="1.20.120.160">
    <property type="entry name" value="HPT domain"/>
    <property type="match status" value="1"/>
</dbReference>
<dbReference type="Gene3D" id="3.30.565.10">
    <property type="entry name" value="Histidine kinase-like ATPase, C-terminal domain"/>
    <property type="match status" value="1"/>
</dbReference>
<reference evidence="23 24" key="1">
    <citation type="submission" date="2019-10" db="EMBL/GenBank/DDBJ databases">
        <title>Draft whole-genome sequence of the purple nonsulfur photosynthetic bacterium Roseospira navarrensis DSM 15114.</title>
        <authorList>
            <person name="Kyndt J.A."/>
            <person name="Meyer T.E."/>
        </authorList>
    </citation>
    <scope>NUCLEOTIDE SEQUENCE [LARGE SCALE GENOMIC DNA]</scope>
    <source>
        <strain evidence="23 24">DSM 15114</strain>
    </source>
</reference>
<accession>A0A7X1ZGW9</accession>
<keyword evidence="24" id="KW-1185">Reference proteome</keyword>
<dbReference type="CDD" id="cd00082">
    <property type="entry name" value="HisKA"/>
    <property type="match status" value="1"/>
</dbReference>
<feature type="transmembrane region" description="Helical" evidence="18">
    <location>
        <begin position="24"/>
        <end position="45"/>
    </location>
</feature>
<evidence type="ECO:0000256" key="8">
    <source>
        <dbReference type="ARBA" id="ARBA00022692"/>
    </source>
</evidence>
<dbReference type="SUPFAM" id="SSF47226">
    <property type="entry name" value="Histidine-containing phosphotransfer domain, HPT domain"/>
    <property type="match status" value="1"/>
</dbReference>
<dbReference type="SMART" id="SM00091">
    <property type="entry name" value="PAS"/>
    <property type="match status" value="1"/>
</dbReference>
<keyword evidence="11" id="KW-0067">ATP-binding</keyword>
<evidence type="ECO:0000256" key="10">
    <source>
        <dbReference type="ARBA" id="ARBA00022777"/>
    </source>
</evidence>
<dbReference type="Gene3D" id="1.10.287.130">
    <property type="match status" value="1"/>
</dbReference>
<dbReference type="InterPro" id="IPR011006">
    <property type="entry name" value="CheY-like_superfamily"/>
</dbReference>
<feature type="domain" description="Response regulatory" evidence="20">
    <location>
        <begin position="736"/>
        <end position="853"/>
    </location>
</feature>
<dbReference type="Pfam" id="PF22588">
    <property type="entry name" value="dCache_1_like"/>
    <property type="match status" value="1"/>
</dbReference>